<evidence type="ECO:0000313" key="1">
    <source>
        <dbReference type="EMBL" id="ALN78963.1"/>
    </source>
</evidence>
<protein>
    <submittedName>
        <fullName evidence="1">Uncharacterized protein</fullName>
    </submittedName>
</protein>
<dbReference type="Proteomes" id="UP000060787">
    <property type="component" value="Chromosome"/>
</dbReference>
<dbReference type="KEGG" id="lab:LA76x_0802"/>
<proteinExistence type="predicted"/>
<gene>
    <name evidence="1" type="ORF">LA76x_0802</name>
</gene>
<keyword evidence="2" id="KW-1185">Reference proteome</keyword>
<accession>A0A0S2F634</accession>
<name>A0A0S2F634_LYSAN</name>
<reference evidence="1 2" key="1">
    <citation type="journal article" date="2015" name="BMC Genomics">
        <title>Comparative genomics and metabolic profiling of the genus Lysobacter.</title>
        <authorList>
            <person name="de Bruijn I."/>
            <person name="Cheng X."/>
            <person name="de Jager V."/>
            <person name="Exposito R.G."/>
            <person name="Watrous J."/>
            <person name="Patel N."/>
            <person name="Postma J."/>
            <person name="Dorrestein P.C."/>
            <person name="Kobayashi D."/>
            <person name="Raaijmakers J.M."/>
        </authorList>
    </citation>
    <scope>NUCLEOTIDE SEQUENCE [LARGE SCALE GENOMIC DNA]</scope>
    <source>
        <strain evidence="1 2">76</strain>
    </source>
</reference>
<dbReference type="AlphaFoldDB" id="A0A0S2F634"/>
<evidence type="ECO:0000313" key="2">
    <source>
        <dbReference type="Proteomes" id="UP000060787"/>
    </source>
</evidence>
<dbReference type="EMBL" id="CP011129">
    <property type="protein sequence ID" value="ALN78963.1"/>
    <property type="molecule type" value="Genomic_DNA"/>
</dbReference>
<sequence length="37" mass="3999">MLSHGGIVPTWACRRELARNPGLCVVAPSHCNIVQVL</sequence>
<organism evidence="1 2">
    <name type="scientific">Lysobacter antibioticus</name>
    <dbReference type="NCBI Taxonomy" id="84531"/>
    <lineage>
        <taxon>Bacteria</taxon>
        <taxon>Pseudomonadati</taxon>
        <taxon>Pseudomonadota</taxon>
        <taxon>Gammaproteobacteria</taxon>
        <taxon>Lysobacterales</taxon>
        <taxon>Lysobacteraceae</taxon>
        <taxon>Lysobacter</taxon>
    </lineage>
</organism>
<dbReference type="STRING" id="84531.LA76x_0802"/>